<dbReference type="CDD" id="cd01335">
    <property type="entry name" value="Radical_SAM"/>
    <property type="match status" value="1"/>
</dbReference>
<accession>A0A1T4M6B8</accession>
<comment type="cofactor">
    <cofactor evidence="1">
        <name>[4Fe-4S] cluster</name>
        <dbReference type="ChEBI" id="CHEBI:49883"/>
    </cofactor>
</comment>
<dbReference type="EMBL" id="FUXE01000005">
    <property type="protein sequence ID" value="SJZ62417.1"/>
    <property type="molecule type" value="Genomic_DNA"/>
</dbReference>
<dbReference type="SUPFAM" id="SSF102114">
    <property type="entry name" value="Radical SAM enzymes"/>
    <property type="match status" value="1"/>
</dbReference>
<sequence length="355" mass="40493">MQKNKSKRKIRFFNPSFLKGVGLLLTYRCNVSCAHCLVQASPHRKEWMKEEDVKTWLKELREYRNGHIELIAITGGEPFYDFALLQSVSSYAHELGFIVTVVSNAFWASSEEKALEVLQKLPSIDVLAVSTDQYHLPFIPIEYIRNAVKAAQQIDLHIEVSLATENKESIEYKKLLEEVYSFISKENVNEAITIPVGRAASEIRMDNWDTTSEVLNVPCRMASFPVILPSGKISPCVGPLMTLSEDHALMLGNLRKESVKDIFDRAEKNILLQTIRTIGFAGISLLFEKHGYKEKLPQRIVSGSICDFCYKMISNPQLTEILQELIPKEKSIEYYATLLRAQYYGEKPSKIKHLK</sequence>
<dbReference type="SFLD" id="SFLDS00029">
    <property type="entry name" value="Radical_SAM"/>
    <property type="match status" value="1"/>
</dbReference>
<dbReference type="OrthoDB" id="9763993at2"/>
<dbReference type="GO" id="GO:0003824">
    <property type="term" value="F:catalytic activity"/>
    <property type="evidence" value="ECO:0007669"/>
    <property type="project" value="InterPro"/>
</dbReference>
<dbReference type="Pfam" id="PF04055">
    <property type="entry name" value="Radical_SAM"/>
    <property type="match status" value="1"/>
</dbReference>
<dbReference type="GO" id="GO:0051536">
    <property type="term" value="F:iron-sulfur cluster binding"/>
    <property type="evidence" value="ECO:0007669"/>
    <property type="project" value="UniProtKB-KW"/>
</dbReference>
<gene>
    <name evidence="7" type="ORF">SAMN02745171_00657</name>
</gene>
<dbReference type="Proteomes" id="UP000190121">
    <property type="component" value="Unassembled WGS sequence"/>
</dbReference>
<keyword evidence="5" id="KW-0411">Iron-sulfur</keyword>
<dbReference type="GO" id="GO:0046872">
    <property type="term" value="F:metal ion binding"/>
    <property type="evidence" value="ECO:0007669"/>
    <property type="project" value="UniProtKB-KW"/>
</dbReference>
<dbReference type="InterPro" id="IPR050377">
    <property type="entry name" value="Radical_SAM_PqqE_MftC-like"/>
</dbReference>
<dbReference type="Gene3D" id="3.20.20.70">
    <property type="entry name" value="Aldolase class I"/>
    <property type="match status" value="1"/>
</dbReference>
<dbReference type="AlphaFoldDB" id="A0A1T4M6B8"/>
<keyword evidence="2" id="KW-0949">S-adenosyl-L-methionine</keyword>
<keyword evidence="4" id="KW-0408">Iron</keyword>
<evidence type="ECO:0000259" key="6">
    <source>
        <dbReference type="Pfam" id="PF04055"/>
    </source>
</evidence>
<dbReference type="STRING" id="29524.SAMN02745171_00657"/>
<keyword evidence="8" id="KW-1185">Reference proteome</keyword>
<dbReference type="InterPro" id="IPR013785">
    <property type="entry name" value="Aldolase_TIM"/>
</dbReference>
<dbReference type="PANTHER" id="PTHR11228:SF34">
    <property type="entry name" value="TUNGSTEN-CONTAINING ALDEHYDE FERREDOXIN OXIDOREDUCTASE COFACTOR MODIFYING PROTEIN"/>
    <property type="match status" value="1"/>
</dbReference>
<evidence type="ECO:0000256" key="3">
    <source>
        <dbReference type="ARBA" id="ARBA00022723"/>
    </source>
</evidence>
<evidence type="ECO:0000313" key="7">
    <source>
        <dbReference type="EMBL" id="SJZ62417.1"/>
    </source>
</evidence>
<name>A0A1T4M6B8_9PORP</name>
<dbReference type="PANTHER" id="PTHR11228">
    <property type="entry name" value="RADICAL SAM DOMAIN PROTEIN"/>
    <property type="match status" value="1"/>
</dbReference>
<dbReference type="RefSeq" id="WP_078736611.1">
    <property type="nucleotide sequence ID" value="NZ_FUXE01000005.1"/>
</dbReference>
<feature type="domain" description="Radical SAM core" evidence="6">
    <location>
        <begin position="25"/>
        <end position="132"/>
    </location>
</feature>
<evidence type="ECO:0000256" key="1">
    <source>
        <dbReference type="ARBA" id="ARBA00001966"/>
    </source>
</evidence>
<evidence type="ECO:0000256" key="2">
    <source>
        <dbReference type="ARBA" id="ARBA00022691"/>
    </source>
</evidence>
<dbReference type="InterPro" id="IPR058240">
    <property type="entry name" value="rSAM_sf"/>
</dbReference>
<protein>
    <submittedName>
        <fullName evidence="7">Iron-sulfur cluster-binding domain-containing protein</fullName>
    </submittedName>
</protein>
<reference evidence="8" key="1">
    <citation type="submission" date="2017-02" db="EMBL/GenBank/DDBJ databases">
        <authorList>
            <person name="Varghese N."/>
            <person name="Submissions S."/>
        </authorList>
    </citation>
    <scope>NUCLEOTIDE SEQUENCE [LARGE SCALE GENOMIC DNA]</scope>
    <source>
        <strain evidence="8">ATCC 51356</strain>
    </source>
</reference>
<evidence type="ECO:0000256" key="4">
    <source>
        <dbReference type="ARBA" id="ARBA00023004"/>
    </source>
</evidence>
<keyword evidence="3" id="KW-0479">Metal-binding</keyword>
<organism evidence="7 8">
    <name type="scientific">Porphyromonas circumdentaria</name>
    <dbReference type="NCBI Taxonomy" id="29524"/>
    <lineage>
        <taxon>Bacteria</taxon>
        <taxon>Pseudomonadati</taxon>
        <taxon>Bacteroidota</taxon>
        <taxon>Bacteroidia</taxon>
        <taxon>Bacteroidales</taxon>
        <taxon>Porphyromonadaceae</taxon>
        <taxon>Porphyromonas</taxon>
    </lineage>
</organism>
<dbReference type="InterPro" id="IPR007197">
    <property type="entry name" value="rSAM"/>
</dbReference>
<evidence type="ECO:0000256" key="5">
    <source>
        <dbReference type="ARBA" id="ARBA00023014"/>
    </source>
</evidence>
<proteinExistence type="predicted"/>
<evidence type="ECO:0000313" key="8">
    <source>
        <dbReference type="Proteomes" id="UP000190121"/>
    </source>
</evidence>